<evidence type="ECO:0000256" key="2">
    <source>
        <dbReference type="ARBA" id="ARBA00004123"/>
    </source>
</evidence>
<keyword evidence="7" id="KW-0347">Helicase</keyword>
<keyword evidence="8" id="KW-0067">ATP-binding</keyword>
<evidence type="ECO:0000256" key="12">
    <source>
        <dbReference type="ARBA" id="ARBA00023242"/>
    </source>
</evidence>
<evidence type="ECO:0000313" key="15">
    <source>
        <dbReference type="EMBL" id="EFJ16137.1"/>
    </source>
</evidence>
<dbReference type="InterPro" id="IPR010614">
    <property type="entry name" value="RAD3-like_helicase_DEAD"/>
</dbReference>
<dbReference type="GO" id="GO:0051536">
    <property type="term" value="F:iron-sulfur cluster binding"/>
    <property type="evidence" value="ECO:0007669"/>
    <property type="project" value="UniProtKB-KW"/>
</dbReference>
<comment type="cofactor">
    <cofactor evidence="1">
        <name>[4Fe-4S] cluster</name>
        <dbReference type="ChEBI" id="CHEBI:49883"/>
    </cofactor>
</comment>
<evidence type="ECO:0000256" key="7">
    <source>
        <dbReference type="ARBA" id="ARBA00022806"/>
    </source>
</evidence>
<keyword evidence="11" id="KW-0413">Isomerase</keyword>
<dbReference type="InterPro" id="IPR006555">
    <property type="entry name" value="ATP-dep_Helicase_C"/>
</dbReference>
<dbReference type="InParanoid" id="D8SHM3"/>
<evidence type="ECO:0000256" key="10">
    <source>
        <dbReference type="ARBA" id="ARBA00023014"/>
    </source>
</evidence>
<dbReference type="FunFam" id="3.40.50.300:FF:001250">
    <property type="entry name" value="Putative ATP-dependent RNA helicase DDX11"/>
    <property type="match status" value="1"/>
</dbReference>
<dbReference type="GO" id="GO:0016818">
    <property type="term" value="F:hydrolase activity, acting on acid anhydrides, in phosphorus-containing anhydrides"/>
    <property type="evidence" value="ECO:0007669"/>
    <property type="project" value="InterPro"/>
</dbReference>
<dbReference type="GO" id="GO:0003677">
    <property type="term" value="F:DNA binding"/>
    <property type="evidence" value="ECO:0007669"/>
    <property type="project" value="InterPro"/>
</dbReference>
<comment type="similarity">
    <text evidence="3">Belongs to the DEAD box helicase family. DEAH subfamily. DDX11/CHL1 sub-subfamily.</text>
</comment>
<dbReference type="Gene3D" id="3.40.50.300">
    <property type="entry name" value="P-loop containing nucleotide triphosphate hydrolases"/>
    <property type="match status" value="3"/>
</dbReference>
<feature type="compositionally biased region" description="Basic and acidic residues" evidence="13">
    <location>
        <begin position="76"/>
        <end position="93"/>
    </location>
</feature>
<feature type="compositionally biased region" description="Basic and acidic residues" evidence="13">
    <location>
        <begin position="60"/>
        <end position="69"/>
    </location>
</feature>
<dbReference type="SMART" id="SM00491">
    <property type="entry name" value="HELICc2"/>
    <property type="match status" value="1"/>
</dbReference>
<dbReference type="FunCoup" id="D8SHM3">
    <property type="interactions" value="3034"/>
</dbReference>
<dbReference type="GO" id="GO:0006139">
    <property type="term" value="P:nucleobase-containing compound metabolic process"/>
    <property type="evidence" value="ECO:0007669"/>
    <property type="project" value="InterPro"/>
</dbReference>
<proteinExistence type="inferred from homology"/>
<dbReference type="EMBL" id="GL377620">
    <property type="protein sequence ID" value="EFJ16137.1"/>
    <property type="molecule type" value="Genomic_DNA"/>
</dbReference>
<dbReference type="InterPro" id="IPR013020">
    <property type="entry name" value="Rad3/Chl1-like"/>
</dbReference>
<protein>
    <recommendedName>
        <fullName evidence="14">Helicase ATP-binding domain-containing protein</fullName>
    </recommendedName>
</protein>
<dbReference type="InterPro" id="IPR014001">
    <property type="entry name" value="Helicase_ATP-bd"/>
</dbReference>
<accession>D8SHM3</accession>
<dbReference type="NCBIfam" id="TIGR00604">
    <property type="entry name" value="rad3"/>
    <property type="match status" value="1"/>
</dbReference>
<gene>
    <name evidence="15" type="ORF">SELMODRAFT_116951</name>
</gene>
<dbReference type="Gramene" id="EFJ16137">
    <property type="protein sequence ID" value="EFJ16137"/>
    <property type="gene ID" value="SELMODRAFT_116951"/>
</dbReference>
<dbReference type="Proteomes" id="UP000001514">
    <property type="component" value="Unassembled WGS sequence"/>
</dbReference>
<dbReference type="InterPro" id="IPR027417">
    <property type="entry name" value="P-loop_NTPase"/>
</dbReference>
<keyword evidence="6" id="KW-0378">Hydrolase</keyword>
<keyword evidence="5" id="KW-0547">Nucleotide-binding</keyword>
<dbReference type="InterPro" id="IPR014013">
    <property type="entry name" value="Helic_SF1/SF2_ATP-bd_DinG/Rad3"/>
</dbReference>
<name>D8SHM3_SELML</name>
<dbReference type="AlphaFoldDB" id="D8SHM3"/>
<dbReference type="HOGENOM" id="CLU_006515_2_1_1"/>
<dbReference type="CDD" id="cd18788">
    <property type="entry name" value="SF2_C_XPD"/>
    <property type="match status" value="1"/>
</dbReference>
<keyword evidence="16" id="KW-1185">Reference proteome</keyword>
<sequence>MAREEFPAFPFQPYAIQLQLMRAVYGALEKGGVAIVESPTGTGKTLSLICSVLQWLEDRGSDSSRGGDDKDSDEPEWMKEFSTKRDKPVDTKAKVVKKKCGDFFGTPDDSSPQRRQRDSHRKSKSLQAAVEDEDDEEFLLEDYSSDGGGITTMKRKPGGAYSDSSDSDEDEEGDEVEAVPLKIFFCSRTHSQLSQFIRELKRTSFSTSLKTVALGSRKTLCVNQDVLKLGSASRINDRCLDLQKKKKSSSQKVSTRNSPSFVSHHNFFQVDDQRMIKSKTSACPFLKKQRQRKQFKEAVVASQPMDIEDLVHLGQKLGSCPYYGSRNSLPMAQVVVLPYQSLLHAATRESLGINLKDSVVIFDEAHNLVDTVTNTYSSQLSTLQLRQVSSQLSEYLSRFRTRLAPANRRYIQTLLVLVQALLERLMSVGSREKEPGVQDVQTPAAITTINDFVFSLGIDNINLFKLCRYIKESNIVNKVSGYGDKYLSQQNELTPSSTAGFHPLAAFLVSLTTAQSDGRVLIVESSDGECMFKFLMLDAAKHFSEVVQQARTVILAGGTLQPVAELRDRLLFQVPDESLHFFSCGHIVPGESILPLAIAKGPSGKTFDFTYQSRSSPQMIEELGRLLINISVIVPEGIVVFFPSFEYESQVHKCWDKSGILSSILKKKNIFREPRNASAVEAVLQEYKTSITTGGGALLLSVVGGKMSEGINFSDGMGRCVVMVGLPYPSSRDPELLEKIKYIDELNNTKNRKESSSPPSQQRTGFTLQQCGHRGRDYYENLCIKAVNQSIGRAIRHAKDYAAILLLDGRYVTTGGPAAKLPEWIKEHLVVVRGGFGEAHRLLHRFFKHNHR</sequence>
<evidence type="ECO:0000256" key="11">
    <source>
        <dbReference type="ARBA" id="ARBA00023235"/>
    </source>
</evidence>
<dbReference type="GO" id="GO:0034085">
    <property type="term" value="P:establishment of sister chromatid cohesion"/>
    <property type="evidence" value="ECO:0000318"/>
    <property type="project" value="GO_Central"/>
</dbReference>
<keyword evidence="10" id="KW-0411">Iron-sulfur</keyword>
<dbReference type="InterPro" id="IPR045028">
    <property type="entry name" value="DinG/Rad3-like"/>
</dbReference>
<evidence type="ECO:0000313" key="16">
    <source>
        <dbReference type="Proteomes" id="UP000001514"/>
    </source>
</evidence>
<feature type="compositionally biased region" description="Acidic residues" evidence="13">
    <location>
        <begin position="130"/>
        <end position="144"/>
    </location>
</feature>
<keyword evidence="4" id="KW-0479">Metal-binding</keyword>
<dbReference type="STRING" id="88036.D8SHM3"/>
<dbReference type="SUPFAM" id="SSF52540">
    <property type="entry name" value="P-loop containing nucleoside triphosphate hydrolases"/>
    <property type="match status" value="1"/>
</dbReference>
<dbReference type="SMART" id="SM00488">
    <property type="entry name" value="DEXDc2"/>
    <property type="match status" value="1"/>
</dbReference>
<evidence type="ECO:0000259" key="14">
    <source>
        <dbReference type="PROSITE" id="PS51193"/>
    </source>
</evidence>
<dbReference type="PANTHER" id="PTHR11472:SF41">
    <property type="entry name" value="ATP-DEPENDENT DNA HELICASE DDX11-RELATED"/>
    <property type="match status" value="1"/>
</dbReference>
<evidence type="ECO:0000256" key="5">
    <source>
        <dbReference type="ARBA" id="ARBA00022741"/>
    </source>
</evidence>
<comment type="subcellular location">
    <subcellularLocation>
        <location evidence="2">Nucleus</location>
    </subcellularLocation>
</comment>
<dbReference type="eggNOG" id="KOG1133">
    <property type="taxonomic scope" value="Eukaryota"/>
</dbReference>
<evidence type="ECO:0000256" key="6">
    <source>
        <dbReference type="ARBA" id="ARBA00022801"/>
    </source>
</evidence>
<evidence type="ECO:0000256" key="3">
    <source>
        <dbReference type="ARBA" id="ARBA00008435"/>
    </source>
</evidence>
<feature type="domain" description="Helicase ATP-binding" evidence="14">
    <location>
        <begin position="3"/>
        <end position="415"/>
    </location>
</feature>
<evidence type="ECO:0000256" key="1">
    <source>
        <dbReference type="ARBA" id="ARBA00001966"/>
    </source>
</evidence>
<feature type="region of interest" description="Disordered" evidence="13">
    <location>
        <begin position="60"/>
        <end position="173"/>
    </location>
</feature>
<dbReference type="PANTHER" id="PTHR11472">
    <property type="entry name" value="DNA REPAIR DEAD HELICASE RAD3/XP-D SUBFAMILY MEMBER"/>
    <property type="match status" value="1"/>
</dbReference>
<dbReference type="GO" id="GO:0046872">
    <property type="term" value="F:metal ion binding"/>
    <property type="evidence" value="ECO:0007669"/>
    <property type="project" value="UniProtKB-KW"/>
</dbReference>
<dbReference type="Pfam" id="PF06733">
    <property type="entry name" value="DEAD_2"/>
    <property type="match status" value="1"/>
</dbReference>
<keyword evidence="12" id="KW-0539">Nucleus</keyword>
<dbReference type="KEGG" id="smo:SELMODRAFT_116951"/>
<dbReference type="Pfam" id="PF13307">
    <property type="entry name" value="Helicase_C_2"/>
    <property type="match status" value="1"/>
</dbReference>
<keyword evidence="9" id="KW-0408">Iron</keyword>
<dbReference type="GO" id="GO:0003678">
    <property type="term" value="F:DNA helicase activity"/>
    <property type="evidence" value="ECO:0000318"/>
    <property type="project" value="GO_Central"/>
</dbReference>
<dbReference type="GO" id="GO:0005634">
    <property type="term" value="C:nucleus"/>
    <property type="evidence" value="ECO:0000318"/>
    <property type="project" value="GO_Central"/>
</dbReference>
<dbReference type="InterPro" id="IPR006554">
    <property type="entry name" value="Helicase-like_DEXD_c2"/>
</dbReference>
<dbReference type="SMART" id="SM00487">
    <property type="entry name" value="DEXDc"/>
    <property type="match status" value="1"/>
</dbReference>
<dbReference type="GO" id="GO:0005524">
    <property type="term" value="F:ATP binding"/>
    <property type="evidence" value="ECO:0007669"/>
    <property type="project" value="UniProtKB-KW"/>
</dbReference>
<dbReference type="OMA" id="QTHQFRD"/>
<dbReference type="PROSITE" id="PS51193">
    <property type="entry name" value="HELICASE_ATP_BIND_2"/>
    <property type="match status" value="1"/>
</dbReference>
<evidence type="ECO:0000256" key="4">
    <source>
        <dbReference type="ARBA" id="ARBA00022723"/>
    </source>
</evidence>
<evidence type="ECO:0000256" key="8">
    <source>
        <dbReference type="ARBA" id="ARBA00022840"/>
    </source>
</evidence>
<reference evidence="15 16" key="1">
    <citation type="journal article" date="2011" name="Science">
        <title>The Selaginella genome identifies genetic changes associated with the evolution of vascular plants.</title>
        <authorList>
            <person name="Banks J.A."/>
            <person name="Nishiyama T."/>
            <person name="Hasebe M."/>
            <person name="Bowman J.L."/>
            <person name="Gribskov M."/>
            <person name="dePamphilis C."/>
            <person name="Albert V.A."/>
            <person name="Aono N."/>
            <person name="Aoyama T."/>
            <person name="Ambrose B.A."/>
            <person name="Ashton N.W."/>
            <person name="Axtell M.J."/>
            <person name="Barker E."/>
            <person name="Barker M.S."/>
            <person name="Bennetzen J.L."/>
            <person name="Bonawitz N.D."/>
            <person name="Chapple C."/>
            <person name="Cheng C."/>
            <person name="Correa L.G."/>
            <person name="Dacre M."/>
            <person name="DeBarry J."/>
            <person name="Dreyer I."/>
            <person name="Elias M."/>
            <person name="Engstrom E.M."/>
            <person name="Estelle M."/>
            <person name="Feng L."/>
            <person name="Finet C."/>
            <person name="Floyd S.K."/>
            <person name="Frommer W.B."/>
            <person name="Fujita T."/>
            <person name="Gramzow L."/>
            <person name="Gutensohn M."/>
            <person name="Harholt J."/>
            <person name="Hattori M."/>
            <person name="Heyl A."/>
            <person name="Hirai T."/>
            <person name="Hiwatashi Y."/>
            <person name="Ishikawa M."/>
            <person name="Iwata M."/>
            <person name="Karol K.G."/>
            <person name="Koehler B."/>
            <person name="Kolukisaoglu U."/>
            <person name="Kubo M."/>
            <person name="Kurata T."/>
            <person name="Lalonde S."/>
            <person name="Li K."/>
            <person name="Li Y."/>
            <person name="Litt A."/>
            <person name="Lyons E."/>
            <person name="Manning G."/>
            <person name="Maruyama T."/>
            <person name="Michael T.P."/>
            <person name="Mikami K."/>
            <person name="Miyazaki S."/>
            <person name="Morinaga S."/>
            <person name="Murata T."/>
            <person name="Mueller-Roeber B."/>
            <person name="Nelson D.R."/>
            <person name="Obara M."/>
            <person name="Oguri Y."/>
            <person name="Olmstead R.G."/>
            <person name="Onodera N."/>
            <person name="Petersen B.L."/>
            <person name="Pils B."/>
            <person name="Prigge M."/>
            <person name="Rensing S.A."/>
            <person name="Riano-Pachon D.M."/>
            <person name="Roberts A.W."/>
            <person name="Sato Y."/>
            <person name="Scheller H.V."/>
            <person name="Schulz B."/>
            <person name="Schulz C."/>
            <person name="Shakirov E.V."/>
            <person name="Shibagaki N."/>
            <person name="Shinohara N."/>
            <person name="Shippen D.E."/>
            <person name="Soerensen I."/>
            <person name="Sotooka R."/>
            <person name="Sugimoto N."/>
            <person name="Sugita M."/>
            <person name="Sumikawa N."/>
            <person name="Tanurdzic M."/>
            <person name="Theissen G."/>
            <person name="Ulvskov P."/>
            <person name="Wakazuki S."/>
            <person name="Weng J.K."/>
            <person name="Willats W.W."/>
            <person name="Wipf D."/>
            <person name="Wolf P.G."/>
            <person name="Yang L."/>
            <person name="Zimmer A.D."/>
            <person name="Zhu Q."/>
            <person name="Mitros T."/>
            <person name="Hellsten U."/>
            <person name="Loque D."/>
            <person name="Otillar R."/>
            <person name="Salamov A."/>
            <person name="Schmutz J."/>
            <person name="Shapiro H."/>
            <person name="Lindquist E."/>
            <person name="Lucas S."/>
            <person name="Rokhsar D."/>
            <person name="Grigoriev I.V."/>
        </authorList>
    </citation>
    <scope>NUCLEOTIDE SEQUENCE [LARGE SCALE GENOMIC DNA]</scope>
</reference>
<organism evidence="16">
    <name type="scientific">Selaginella moellendorffii</name>
    <name type="common">Spikemoss</name>
    <dbReference type="NCBI Taxonomy" id="88036"/>
    <lineage>
        <taxon>Eukaryota</taxon>
        <taxon>Viridiplantae</taxon>
        <taxon>Streptophyta</taxon>
        <taxon>Embryophyta</taxon>
        <taxon>Tracheophyta</taxon>
        <taxon>Lycopodiopsida</taxon>
        <taxon>Selaginellales</taxon>
        <taxon>Selaginellaceae</taxon>
        <taxon>Selaginella</taxon>
    </lineage>
</organism>
<evidence type="ECO:0000256" key="9">
    <source>
        <dbReference type="ARBA" id="ARBA00023004"/>
    </source>
</evidence>
<evidence type="ECO:0000256" key="13">
    <source>
        <dbReference type="SAM" id="MobiDB-lite"/>
    </source>
</evidence>